<sequence>GRTMSCRTISLPREGTEEKMKQDTYYAYLDGLRDSGLINMFGAAKYLEREFPELGHREAVSVLHGWMESHTQGGVC</sequence>
<organism evidence="1 2">
    <name type="scientific">Agathobaculum ammoniilyticum</name>
    <dbReference type="NCBI Taxonomy" id="2981778"/>
    <lineage>
        <taxon>Bacteria</taxon>
        <taxon>Bacillati</taxon>
        <taxon>Bacillota</taxon>
        <taxon>Clostridia</taxon>
        <taxon>Eubacteriales</taxon>
        <taxon>Butyricicoccaceae</taxon>
        <taxon>Agathobaculum</taxon>
    </lineage>
</organism>
<evidence type="ECO:0008006" key="3">
    <source>
        <dbReference type="Google" id="ProtNLM"/>
    </source>
</evidence>
<dbReference type="EMBL" id="JAOQJE010000022">
    <property type="protein sequence ID" value="MCU6790347.1"/>
    <property type="molecule type" value="Genomic_DNA"/>
</dbReference>
<evidence type="ECO:0000313" key="1">
    <source>
        <dbReference type="EMBL" id="MCU6790347.1"/>
    </source>
</evidence>
<keyword evidence="2" id="KW-1185">Reference proteome</keyword>
<proteinExistence type="predicted"/>
<name>A0ABT2U8S9_9FIRM</name>
<comment type="caution">
    <text evidence="1">The sequence shown here is derived from an EMBL/GenBank/DDBJ whole genome shotgun (WGS) entry which is preliminary data.</text>
</comment>
<protein>
    <recommendedName>
        <fullName evidence="3">Transposase</fullName>
    </recommendedName>
</protein>
<evidence type="ECO:0000313" key="2">
    <source>
        <dbReference type="Proteomes" id="UP001652397"/>
    </source>
</evidence>
<dbReference type="Proteomes" id="UP001652397">
    <property type="component" value="Unassembled WGS sequence"/>
</dbReference>
<gene>
    <name evidence="1" type="ORF">OCV66_14825</name>
</gene>
<reference evidence="1 2" key="1">
    <citation type="journal article" date="2021" name="ISME Commun">
        <title>Automated analysis of genomic sequences facilitates high-throughput and comprehensive description of bacteria.</title>
        <authorList>
            <person name="Hitch T.C.A."/>
        </authorList>
    </citation>
    <scope>NUCLEOTIDE SEQUENCE [LARGE SCALE GENOMIC DNA]</scope>
    <source>
        <strain evidence="1 2">Sanger_34</strain>
    </source>
</reference>
<feature type="non-terminal residue" evidence="1">
    <location>
        <position position="1"/>
    </location>
</feature>
<accession>A0ABT2U8S9</accession>
<dbReference type="RefSeq" id="WP_262564832.1">
    <property type="nucleotide sequence ID" value="NZ_JAOQJE010000022.1"/>
</dbReference>